<keyword evidence="5" id="KW-1185">Reference proteome</keyword>
<gene>
    <name evidence="4" type="ORF">SAMN05216362_13116</name>
</gene>
<keyword evidence="2" id="KW-0472">Membrane</keyword>
<organism evidence="4 5">
    <name type="scientific">Piscibacillus halophilus</name>
    <dbReference type="NCBI Taxonomy" id="571933"/>
    <lineage>
        <taxon>Bacteria</taxon>
        <taxon>Bacillati</taxon>
        <taxon>Bacillota</taxon>
        <taxon>Bacilli</taxon>
        <taxon>Bacillales</taxon>
        <taxon>Bacillaceae</taxon>
        <taxon>Piscibacillus</taxon>
    </lineage>
</organism>
<protein>
    <submittedName>
        <fullName evidence="4">Voltage-gated potassium channel</fullName>
    </submittedName>
</protein>
<dbReference type="AlphaFoldDB" id="A0A1H9JJ27"/>
<name>A0A1H9JJ27_9BACI</name>
<sequence length="334" mass="38430">MLYRLKRWYFKVPQFIRLLGTIFLTMFVFGFIVHMLEPNEFKTVFDGIWWAFITGSTVGYGDYVPQTTIGRFMAILLLLLGGGVITFYMVAFSRSTISREKSYAEGKVAYKGSHHYIIVGWNERSRRLIQLLHEQYKDKTAIVLIDESIQKDPLDVPYVHFIKDDPSLDETWKKANVDEAKKAIITADQSRYERDADTYSILITITCRGLNAQIPIFVEILTSTQKSNAERAGATEAICTNESTSTLFFHELTSHQHIQTVEYVMALLSDQEFIKHKVADQWKGHTIVELTYKMKKEGLLLLGLIRDEEIIINPAPQEQLVEGDEVIFSEKLLQ</sequence>
<accession>A0A1H9JJ27</accession>
<dbReference type="SUPFAM" id="SSF116726">
    <property type="entry name" value="TrkA C-terminal domain-like"/>
    <property type="match status" value="1"/>
</dbReference>
<dbReference type="InterPro" id="IPR050721">
    <property type="entry name" value="Trk_Ktr_HKT_K-transport"/>
</dbReference>
<proteinExistence type="predicted"/>
<dbReference type="Gene3D" id="3.40.50.720">
    <property type="entry name" value="NAD(P)-binding Rossmann-like Domain"/>
    <property type="match status" value="1"/>
</dbReference>
<dbReference type="RefSeq" id="WP_091774600.1">
    <property type="nucleotide sequence ID" value="NZ_FOES01000031.1"/>
</dbReference>
<dbReference type="GO" id="GO:0005886">
    <property type="term" value="C:plasma membrane"/>
    <property type="evidence" value="ECO:0007669"/>
    <property type="project" value="UniProtKB-SubCell"/>
</dbReference>
<evidence type="ECO:0000256" key="2">
    <source>
        <dbReference type="SAM" id="Phobius"/>
    </source>
</evidence>
<keyword evidence="4" id="KW-0406">Ion transport</keyword>
<dbReference type="Pfam" id="PF02254">
    <property type="entry name" value="TrkA_N"/>
    <property type="match status" value="1"/>
</dbReference>
<dbReference type="PANTHER" id="PTHR43833">
    <property type="entry name" value="POTASSIUM CHANNEL PROTEIN 2-RELATED-RELATED"/>
    <property type="match status" value="1"/>
</dbReference>
<dbReference type="InterPro" id="IPR013099">
    <property type="entry name" value="K_chnl_dom"/>
</dbReference>
<evidence type="ECO:0000256" key="1">
    <source>
        <dbReference type="ARBA" id="ARBA00004651"/>
    </source>
</evidence>
<comment type="subcellular location">
    <subcellularLocation>
        <location evidence="1">Cell membrane</location>
        <topology evidence="1">Multi-pass membrane protein</topology>
    </subcellularLocation>
</comment>
<dbReference type="EMBL" id="FOES01000031">
    <property type="protein sequence ID" value="SEQ86799.1"/>
    <property type="molecule type" value="Genomic_DNA"/>
</dbReference>
<dbReference type="Pfam" id="PF07885">
    <property type="entry name" value="Ion_trans_2"/>
    <property type="match status" value="1"/>
</dbReference>
<dbReference type="STRING" id="571933.SAMN05216362_13116"/>
<dbReference type="Proteomes" id="UP000199427">
    <property type="component" value="Unassembled WGS sequence"/>
</dbReference>
<dbReference type="Gene3D" id="3.30.70.1450">
    <property type="entry name" value="Regulator of K+ conductance, C-terminal domain"/>
    <property type="match status" value="1"/>
</dbReference>
<dbReference type="InterPro" id="IPR036291">
    <property type="entry name" value="NAD(P)-bd_dom_sf"/>
</dbReference>
<reference evidence="4 5" key="1">
    <citation type="submission" date="2016-10" db="EMBL/GenBank/DDBJ databases">
        <authorList>
            <person name="de Groot N.N."/>
        </authorList>
    </citation>
    <scope>NUCLEOTIDE SEQUENCE [LARGE SCALE GENOMIC DNA]</scope>
    <source>
        <strain evidence="4 5">DSM 21633</strain>
    </source>
</reference>
<keyword evidence="2" id="KW-0812">Transmembrane</keyword>
<evidence type="ECO:0000313" key="4">
    <source>
        <dbReference type="EMBL" id="SEQ86799.1"/>
    </source>
</evidence>
<evidence type="ECO:0000259" key="3">
    <source>
        <dbReference type="PROSITE" id="PS51201"/>
    </source>
</evidence>
<dbReference type="OrthoDB" id="9785285at2"/>
<dbReference type="InterPro" id="IPR036721">
    <property type="entry name" value="RCK_C_sf"/>
</dbReference>
<dbReference type="PROSITE" id="PS51201">
    <property type="entry name" value="RCK_N"/>
    <property type="match status" value="1"/>
</dbReference>
<keyword evidence="2" id="KW-1133">Transmembrane helix</keyword>
<dbReference type="SUPFAM" id="SSF81324">
    <property type="entry name" value="Voltage-gated potassium channels"/>
    <property type="match status" value="1"/>
</dbReference>
<dbReference type="GO" id="GO:0006813">
    <property type="term" value="P:potassium ion transport"/>
    <property type="evidence" value="ECO:0007669"/>
    <property type="project" value="InterPro"/>
</dbReference>
<keyword evidence="4" id="KW-0407">Ion channel</keyword>
<dbReference type="GO" id="GO:0034220">
    <property type="term" value="P:monoatomic ion transmembrane transport"/>
    <property type="evidence" value="ECO:0007669"/>
    <property type="project" value="UniProtKB-KW"/>
</dbReference>
<feature type="domain" description="RCK N-terminal" evidence="3">
    <location>
        <begin position="113"/>
        <end position="239"/>
    </location>
</feature>
<dbReference type="PANTHER" id="PTHR43833:SF9">
    <property type="entry name" value="POTASSIUM CHANNEL PROTEIN YUGO-RELATED"/>
    <property type="match status" value="1"/>
</dbReference>
<dbReference type="InterPro" id="IPR003148">
    <property type="entry name" value="RCK_N"/>
</dbReference>
<evidence type="ECO:0000313" key="5">
    <source>
        <dbReference type="Proteomes" id="UP000199427"/>
    </source>
</evidence>
<dbReference type="SUPFAM" id="SSF51735">
    <property type="entry name" value="NAD(P)-binding Rossmann-fold domains"/>
    <property type="match status" value="1"/>
</dbReference>
<feature type="transmembrane region" description="Helical" evidence="2">
    <location>
        <begin position="72"/>
        <end position="92"/>
    </location>
</feature>
<feature type="transmembrane region" description="Helical" evidence="2">
    <location>
        <begin position="15"/>
        <end position="36"/>
    </location>
</feature>
<keyword evidence="4" id="KW-0813">Transport</keyword>
<dbReference type="Gene3D" id="1.10.287.70">
    <property type="match status" value="1"/>
</dbReference>